<organism evidence="2 3">
    <name type="scientific">Tritrichomonas musculus</name>
    <dbReference type="NCBI Taxonomy" id="1915356"/>
    <lineage>
        <taxon>Eukaryota</taxon>
        <taxon>Metamonada</taxon>
        <taxon>Parabasalia</taxon>
        <taxon>Tritrichomonadida</taxon>
        <taxon>Tritrichomonadidae</taxon>
        <taxon>Tritrichomonas</taxon>
    </lineage>
</organism>
<feature type="compositionally biased region" description="Polar residues" evidence="1">
    <location>
        <begin position="10"/>
        <end position="22"/>
    </location>
</feature>
<name>A0ABR2JSD7_9EUKA</name>
<evidence type="ECO:0000313" key="3">
    <source>
        <dbReference type="Proteomes" id="UP001470230"/>
    </source>
</evidence>
<evidence type="ECO:0000256" key="1">
    <source>
        <dbReference type="SAM" id="MobiDB-lite"/>
    </source>
</evidence>
<reference evidence="2 3" key="1">
    <citation type="submission" date="2024-04" db="EMBL/GenBank/DDBJ databases">
        <title>Tritrichomonas musculus Genome.</title>
        <authorList>
            <person name="Alves-Ferreira E."/>
            <person name="Grigg M."/>
            <person name="Lorenzi H."/>
            <person name="Galac M."/>
        </authorList>
    </citation>
    <scope>NUCLEOTIDE SEQUENCE [LARGE SCALE GENOMIC DNA]</scope>
    <source>
        <strain evidence="2 3">EAF2021</strain>
    </source>
</reference>
<sequence length="146" mass="17057">MVIHHKYNKMNRSLPQSSQTESDVVKVRKRRGEGPDAKKVSYLLQGFDERKSFAINTLYARFGSSLIHKELLAIAEFLVLKVQKNSRIILKISRDAKRDDKVLRKWYHDYWDLLAPEIECIQLYDKYNNLITGDNIPIPVPNQGQK</sequence>
<dbReference type="EMBL" id="JAPFFF010000010">
    <property type="protein sequence ID" value="KAK8880790.1"/>
    <property type="molecule type" value="Genomic_DNA"/>
</dbReference>
<protein>
    <submittedName>
        <fullName evidence="2">Uncharacterized protein</fullName>
    </submittedName>
</protein>
<feature type="region of interest" description="Disordered" evidence="1">
    <location>
        <begin position="1"/>
        <end position="23"/>
    </location>
</feature>
<gene>
    <name evidence="2" type="ORF">M9Y10_003480</name>
</gene>
<comment type="caution">
    <text evidence="2">The sequence shown here is derived from an EMBL/GenBank/DDBJ whole genome shotgun (WGS) entry which is preliminary data.</text>
</comment>
<evidence type="ECO:0000313" key="2">
    <source>
        <dbReference type="EMBL" id="KAK8880790.1"/>
    </source>
</evidence>
<keyword evidence="3" id="KW-1185">Reference proteome</keyword>
<dbReference type="Proteomes" id="UP001470230">
    <property type="component" value="Unassembled WGS sequence"/>
</dbReference>
<accession>A0ABR2JSD7</accession>
<proteinExistence type="predicted"/>